<dbReference type="PROSITE" id="PS50088">
    <property type="entry name" value="ANK_REPEAT"/>
    <property type="match status" value="7"/>
</dbReference>
<dbReference type="Proteomes" id="UP001149163">
    <property type="component" value="Unassembled WGS sequence"/>
</dbReference>
<dbReference type="SUPFAM" id="SSF52540">
    <property type="entry name" value="P-loop containing nucleoside triphosphate hydrolases"/>
    <property type="match status" value="1"/>
</dbReference>
<protein>
    <recommendedName>
        <fullName evidence="7">NACHT domain-containing protein</fullName>
    </recommendedName>
</protein>
<evidence type="ECO:0008006" key="7">
    <source>
        <dbReference type="Google" id="ProtNLM"/>
    </source>
</evidence>
<feature type="repeat" description="ANK" evidence="2">
    <location>
        <begin position="781"/>
        <end position="822"/>
    </location>
</feature>
<keyword evidence="1" id="KW-0677">Repeat</keyword>
<dbReference type="PROSITE" id="PS50297">
    <property type="entry name" value="ANK_REP_REGION"/>
    <property type="match status" value="6"/>
</dbReference>
<dbReference type="Gene3D" id="3.40.50.300">
    <property type="entry name" value="P-loop containing nucleotide triphosphate hydrolases"/>
    <property type="match status" value="1"/>
</dbReference>
<dbReference type="Pfam" id="PF12796">
    <property type="entry name" value="Ank_2"/>
    <property type="match status" value="3"/>
</dbReference>
<reference evidence="5" key="1">
    <citation type="submission" date="2022-11" db="EMBL/GenBank/DDBJ databases">
        <authorList>
            <person name="Petersen C."/>
        </authorList>
    </citation>
    <scope>NUCLEOTIDE SEQUENCE</scope>
    <source>
        <strain evidence="5">IBT 26290</strain>
    </source>
</reference>
<keyword evidence="6" id="KW-1185">Reference proteome</keyword>
<dbReference type="SMART" id="SM00248">
    <property type="entry name" value="ANK"/>
    <property type="match status" value="10"/>
</dbReference>
<dbReference type="PANTHER" id="PTHR10039:SF15">
    <property type="entry name" value="NACHT DOMAIN-CONTAINING PROTEIN"/>
    <property type="match status" value="1"/>
</dbReference>
<dbReference type="Pfam" id="PF24883">
    <property type="entry name" value="NPHP3_N"/>
    <property type="match status" value="1"/>
</dbReference>
<proteinExistence type="predicted"/>
<feature type="repeat" description="ANK" evidence="2">
    <location>
        <begin position="823"/>
        <end position="855"/>
    </location>
</feature>
<dbReference type="InterPro" id="IPR054471">
    <property type="entry name" value="GPIID_WHD"/>
</dbReference>
<sequence length="1049" mass="116988">MSLNFGASDFIALVDLANRVRKRFKDAPVQFRAITEDVKTLSNVLRDIDDYEPEESLDMPQLKSLNSVSRTCLGVLEEVGQTLDKYQELAGDRKSHSLKGFSIRVWKGLKWDQGEIDDFRSRINASTDALNLLLTGINSHTAFQTRALVHFTNQRVEYLVRHQDQEKIEKIFDWLSPINPAAKQADLRRGRQQGTGQWFLETQCFQQWIEQSQHTVKDQRTLFCPGIPGAGKTLLASTIVDELQRRFGPDRSIGLSFFYCDFRERVTLEAILGCLLKQLVHRLPVIPEPLEDLYDDHLETKTRASLGELIELLGVAASRLSKTFIVVDALDECRLSSGTLMTLLDNIFGLQKSHNVGFLATSRDYPDIAVKFHRNPCVKIRADPGDIERFLRGQMNILPNFVQQRVDLQEEIILHISQAVDGMFLLARLHLDSLQGKMSPKKIINELHTLPAGLDAAYEEAIKRIESQMPDQSKTAKDALSWIVCAARPLTPLELQHALGIEIGEPCLDEENLPEIQDIVSVCAGLVAIDEQSHVVRLAHYTTQEYLTNNWATLFPDAHYLLGASCVTYLAFDAFQSGFTPSPEEFESRLDEYPLYSYSALNWSYHIKSQDMQLELAMGLLSDKQLVTACSQALLIENEPRNASQRMIQEIRGLHLAAYLGLDEAAKAIAIEELTVDIHDGLQRTPLSWMAEIGRDGAVELLLGMGANPNCTDIDGRTPLSYAVLQGRESVVARLRNHGVRMDSKDRQGRTPLVYAIWGGHETIVDLLLGEGIDVNGKDEHGKTPLIHAIQHSFGGRFETNTRVAIVETLLQKGPDLNCQDKAGQSALAYAVQDGKTIFVKMLLEAGASFENEDSQGLAPLAVAVGRGYEDVVQVLLEWDADPESEDQDGYVPLSASAQRGHTSMVRILLEGGADPNLQDKFYGKTALSYAAWNGYLDIVEMLLQRGADPNRKDIQARTALSWAAEYGHCKVVEALLDHSTQTACDEDLCHLTPLDYAVSKGRDTVVELFHSKGYASVTSKPNLIGPPAHLEVSQPYETAFKSFQIEDI</sequence>
<keyword evidence="2" id="KW-0040">ANK repeat</keyword>
<name>A0A9W9HXU9_9EURO</name>
<organism evidence="5 6">
    <name type="scientific">Penicillium canariense</name>
    <dbReference type="NCBI Taxonomy" id="189055"/>
    <lineage>
        <taxon>Eukaryota</taxon>
        <taxon>Fungi</taxon>
        <taxon>Dikarya</taxon>
        <taxon>Ascomycota</taxon>
        <taxon>Pezizomycotina</taxon>
        <taxon>Eurotiomycetes</taxon>
        <taxon>Eurotiomycetidae</taxon>
        <taxon>Eurotiales</taxon>
        <taxon>Aspergillaceae</taxon>
        <taxon>Penicillium</taxon>
    </lineage>
</organism>
<dbReference type="PRINTS" id="PR01415">
    <property type="entry name" value="ANKYRIN"/>
</dbReference>
<evidence type="ECO:0000256" key="1">
    <source>
        <dbReference type="ARBA" id="ARBA00022737"/>
    </source>
</evidence>
<dbReference type="AlphaFoldDB" id="A0A9W9HXU9"/>
<dbReference type="Pfam" id="PF13637">
    <property type="entry name" value="Ank_4"/>
    <property type="match status" value="1"/>
</dbReference>
<dbReference type="EMBL" id="JAPQKN010000004">
    <property type="protein sequence ID" value="KAJ5159576.1"/>
    <property type="molecule type" value="Genomic_DNA"/>
</dbReference>
<dbReference type="Pfam" id="PF00023">
    <property type="entry name" value="Ank"/>
    <property type="match status" value="1"/>
</dbReference>
<feature type="repeat" description="ANK" evidence="2">
    <location>
        <begin position="923"/>
        <end position="955"/>
    </location>
</feature>
<feature type="domain" description="GPI inositol-deacylase winged helix" evidence="3">
    <location>
        <begin position="473"/>
        <end position="550"/>
    </location>
</feature>
<dbReference type="InterPro" id="IPR002110">
    <property type="entry name" value="Ankyrin_rpt"/>
</dbReference>
<dbReference type="InterPro" id="IPR036770">
    <property type="entry name" value="Ankyrin_rpt-contain_sf"/>
</dbReference>
<comment type="caution">
    <text evidence="5">The sequence shown here is derived from an EMBL/GenBank/DDBJ whole genome shotgun (WGS) entry which is preliminary data.</text>
</comment>
<dbReference type="OrthoDB" id="195446at2759"/>
<evidence type="ECO:0000259" key="3">
    <source>
        <dbReference type="Pfam" id="PF22939"/>
    </source>
</evidence>
<dbReference type="InterPro" id="IPR027417">
    <property type="entry name" value="P-loop_NTPase"/>
</dbReference>
<dbReference type="PANTHER" id="PTHR10039">
    <property type="entry name" value="AMELOGENIN"/>
    <property type="match status" value="1"/>
</dbReference>
<evidence type="ECO:0000313" key="6">
    <source>
        <dbReference type="Proteomes" id="UP001149163"/>
    </source>
</evidence>
<reference evidence="5" key="2">
    <citation type="journal article" date="2023" name="IMA Fungus">
        <title>Comparative genomic study of the Penicillium genus elucidates a diverse pangenome and 15 lateral gene transfer events.</title>
        <authorList>
            <person name="Petersen C."/>
            <person name="Sorensen T."/>
            <person name="Nielsen M.R."/>
            <person name="Sondergaard T.E."/>
            <person name="Sorensen J.L."/>
            <person name="Fitzpatrick D.A."/>
            <person name="Frisvad J.C."/>
            <person name="Nielsen K.L."/>
        </authorList>
    </citation>
    <scope>NUCLEOTIDE SEQUENCE</scope>
    <source>
        <strain evidence="5">IBT 26290</strain>
    </source>
</reference>
<feature type="domain" description="Nephrocystin 3-like N-terminal" evidence="4">
    <location>
        <begin position="194"/>
        <end position="363"/>
    </location>
</feature>
<feature type="repeat" description="ANK" evidence="2">
    <location>
        <begin position="889"/>
        <end position="921"/>
    </location>
</feature>
<dbReference type="InterPro" id="IPR056884">
    <property type="entry name" value="NPHP3-like_N"/>
</dbReference>
<feature type="repeat" description="ANK" evidence="2">
    <location>
        <begin position="715"/>
        <end position="747"/>
    </location>
</feature>
<dbReference type="GeneID" id="81427881"/>
<dbReference type="SUPFAM" id="SSF48403">
    <property type="entry name" value="Ankyrin repeat"/>
    <property type="match status" value="1"/>
</dbReference>
<evidence type="ECO:0000259" key="4">
    <source>
        <dbReference type="Pfam" id="PF24883"/>
    </source>
</evidence>
<dbReference type="Gene3D" id="1.25.40.20">
    <property type="entry name" value="Ankyrin repeat-containing domain"/>
    <property type="match status" value="1"/>
</dbReference>
<evidence type="ECO:0000313" key="5">
    <source>
        <dbReference type="EMBL" id="KAJ5159576.1"/>
    </source>
</evidence>
<dbReference type="Pfam" id="PF22939">
    <property type="entry name" value="WHD_GPIID"/>
    <property type="match status" value="1"/>
</dbReference>
<feature type="repeat" description="ANK" evidence="2">
    <location>
        <begin position="748"/>
        <end position="780"/>
    </location>
</feature>
<feature type="repeat" description="ANK" evidence="2">
    <location>
        <begin position="856"/>
        <end position="888"/>
    </location>
</feature>
<dbReference type="RefSeq" id="XP_056541134.1">
    <property type="nucleotide sequence ID" value="XM_056688705.1"/>
</dbReference>
<gene>
    <name evidence="5" type="ORF">N7482_006580</name>
</gene>
<evidence type="ECO:0000256" key="2">
    <source>
        <dbReference type="PROSITE-ProRule" id="PRU00023"/>
    </source>
</evidence>
<accession>A0A9W9HXU9</accession>